<name>A0AAW1LG26_SAPOF</name>
<dbReference type="Proteomes" id="UP001443914">
    <property type="component" value="Unassembled WGS sequence"/>
</dbReference>
<comment type="caution">
    <text evidence="1">The sequence shown here is derived from an EMBL/GenBank/DDBJ whole genome shotgun (WGS) entry which is preliminary data.</text>
</comment>
<protein>
    <submittedName>
        <fullName evidence="1">Uncharacterized protein</fullName>
    </submittedName>
</protein>
<organism evidence="1 2">
    <name type="scientific">Saponaria officinalis</name>
    <name type="common">Common soapwort</name>
    <name type="synonym">Lychnis saponaria</name>
    <dbReference type="NCBI Taxonomy" id="3572"/>
    <lineage>
        <taxon>Eukaryota</taxon>
        <taxon>Viridiplantae</taxon>
        <taxon>Streptophyta</taxon>
        <taxon>Embryophyta</taxon>
        <taxon>Tracheophyta</taxon>
        <taxon>Spermatophyta</taxon>
        <taxon>Magnoliopsida</taxon>
        <taxon>eudicotyledons</taxon>
        <taxon>Gunneridae</taxon>
        <taxon>Pentapetalae</taxon>
        <taxon>Caryophyllales</taxon>
        <taxon>Caryophyllaceae</taxon>
        <taxon>Caryophylleae</taxon>
        <taxon>Saponaria</taxon>
    </lineage>
</organism>
<reference evidence="1" key="1">
    <citation type="submission" date="2024-03" db="EMBL/GenBank/DDBJ databases">
        <title>WGS assembly of Saponaria officinalis var. Norfolk2.</title>
        <authorList>
            <person name="Jenkins J."/>
            <person name="Shu S."/>
            <person name="Grimwood J."/>
            <person name="Barry K."/>
            <person name="Goodstein D."/>
            <person name="Schmutz J."/>
            <person name="Leebens-Mack J."/>
            <person name="Osbourn A."/>
        </authorList>
    </citation>
    <scope>NUCLEOTIDE SEQUENCE [LARGE SCALE GENOMIC DNA]</scope>
    <source>
        <strain evidence="1">JIC</strain>
    </source>
</reference>
<sequence>MQFSGEWKSLFPISLVHTPPLLVSDPSPGPLFLSPVRESVTTVFTFPSQFRHLLLPPPHVSLPRFIENATLYDSAAVLHTTSNSIASSFGPQHYIYDSRDFQNRLEPLRCPNDWVLVFFPTGSNFDCVGLVVLNVRDSSVGVVDFGSYDSVFTSSVKFDHRIIRLSACRLIDCGVDDLDKTDFVGFLVACTMYGAHWFGVRLSGFGSRREKPVLEYLGGKLFKSCAVAYACWNPHLPGECVILLENGALFLFDMETSCFRGKRMSVG</sequence>
<evidence type="ECO:0000313" key="1">
    <source>
        <dbReference type="EMBL" id="KAK9735498.1"/>
    </source>
</evidence>
<accession>A0AAW1LG26</accession>
<dbReference type="AlphaFoldDB" id="A0AAW1LG26"/>
<dbReference type="GO" id="GO:0001164">
    <property type="term" value="F:RNA polymerase I core promoter sequence-specific DNA binding"/>
    <property type="evidence" value="ECO:0007669"/>
    <property type="project" value="TreeGrafter"/>
</dbReference>
<dbReference type="EMBL" id="JBDFQZ010000004">
    <property type="protein sequence ID" value="KAK9735498.1"/>
    <property type="molecule type" value="Genomic_DNA"/>
</dbReference>
<dbReference type="InterPro" id="IPR038801">
    <property type="entry name" value="TAF1C"/>
</dbReference>
<dbReference type="PANTHER" id="PTHR15319">
    <property type="entry name" value="TATA BOX-BINDING PROTEIN ASSOCIATED FACTOR RNA POLYMERASE I SUBUNIT C"/>
    <property type="match status" value="1"/>
</dbReference>
<dbReference type="GO" id="GO:0001650">
    <property type="term" value="C:fibrillar center"/>
    <property type="evidence" value="ECO:0007669"/>
    <property type="project" value="TreeGrafter"/>
</dbReference>
<evidence type="ECO:0000313" key="2">
    <source>
        <dbReference type="Proteomes" id="UP001443914"/>
    </source>
</evidence>
<keyword evidence="2" id="KW-1185">Reference proteome</keyword>
<proteinExistence type="predicted"/>
<dbReference type="PANTHER" id="PTHR15319:SF1">
    <property type="entry name" value="TATA BOX-BINDING PROTEIN-ASSOCIATED FACTOR RNA POLYMERASE I SUBUNIT C"/>
    <property type="match status" value="1"/>
</dbReference>
<gene>
    <name evidence="1" type="ORF">RND81_04G209400</name>
</gene>